<evidence type="ECO:0000313" key="2">
    <source>
        <dbReference type="Proteomes" id="UP000184268"/>
    </source>
</evidence>
<dbReference type="Proteomes" id="UP000184268">
    <property type="component" value="Unassembled WGS sequence"/>
</dbReference>
<protein>
    <submittedName>
        <fullName evidence="1">Uncharacterized protein</fullName>
    </submittedName>
</protein>
<reference evidence="2" key="1">
    <citation type="submission" date="2016-11" db="EMBL/GenBank/DDBJ databases">
        <authorList>
            <person name="Varghese N."/>
            <person name="Submissions S."/>
        </authorList>
    </citation>
    <scope>NUCLEOTIDE SEQUENCE [LARGE SCALE GENOMIC DNA]</scope>
    <source>
        <strain evidence="2">DSM 16917</strain>
    </source>
</reference>
<proteinExistence type="predicted"/>
<name>A0A1M5TVP3_9GAMM</name>
<sequence>MKVREFGLCQNKGLVYSYAEVLLAGGQRVFAVEFNSGKDRVAEREVLANFKCEVERAFGNPGLFSEQRNQEFAQVPAEFFANQFRPTERQCDGSTAYRIYYTGDEMATLVDDPNALLALAKQAEYEGNGFALSSLDAAGKHTRLTLCGDGEGACLRKEVAEVGSYGMDR</sequence>
<accession>A0A1M5TVP3</accession>
<organism evidence="1 2">
    <name type="scientific">Ferrimonas marina</name>
    <dbReference type="NCBI Taxonomy" id="299255"/>
    <lineage>
        <taxon>Bacteria</taxon>
        <taxon>Pseudomonadati</taxon>
        <taxon>Pseudomonadota</taxon>
        <taxon>Gammaproteobacteria</taxon>
        <taxon>Alteromonadales</taxon>
        <taxon>Ferrimonadaceae</taxon>
        <taxon>Ferrimonas</taxon>
    </lineage>
</organism>
<dbReference type="AlphaFoldDB" id="A0A1M5TVP3"/>
<evidence type="ECO:0000313" key="1">
    <source>
        <dbReference type="EMBL" id="SHH54857.1"/>
    </source>
</evidence>
<dbReference type="EMBL" id="FQXG01000003">
    <property type="protein sequence ID" value="SHH54857.1"/>
    <property type="molecule type" value="Genomic_DNA"/>
</dbReference>
<keyword evidence="2" id="KW-1185">Reference proteome</keyword>
<dbReference type="STRING" id="299255.SAMN02745129_2297"/>
<gene>
    <name evidence="1" type="ORF">SAMN02745129_2297</name>
</gene>